<reference evidence="1 2" key="1">
    <citation type="journal article" date="2015" name="Parasit. Vectors">
        <title>Draft genome of the scabies mite.</title>
        <authorList>
            <person name="Rider S.D.Jr."/>
            <person name="Morgan M.S."/>
            <person name="Arlian L.G."/>
        </authorList>
    </citation>
    <scope>NUCLEOTIDE SEQUENCE [LARGE SCALE GENOMIC DNA]</scope>
    <source>
        <strain evidence="1">Arlian Lab</strain>
    </source>
</reference>
<dbReference type="Proteomes" id="UP000616769">
    <property type="component" value="Unassembled WGS sequence"/>
</dbReference>
<dbReference type="VEuPathDB" id="VectorBase:SSCA000522"/>
<proteinExistence type="predicted"/>
<evidence type="ECO:0000313" key="2">
    <source>
        <dbReference type="Proteomes" id="UP000616769"/>
    </source>
</evidence>
<dbReference type="EMBL" id="JXLN01000116">
    <property type="protein sequence ID" value="KPL96888.1"/>
    <property type="molecule type" value="Genomic_DNA"/>
</dbReference>
<evidence type="ECO:0000313" key="1">
    <source>
        <dbReference type="EMBL" id="KPL96888.1"/>
    </source>
</evidence>
<gene>
    <name evidence="1" type="ORF">QR98_0001990</name>
</gene>
<comment type="caution">
    <text evidence="1">The sequence shown here is derived from an EMBL/GenBank/DDBJ whole genome shotgun (WGS) entry which is preliminary data.</text>
</comment>
<accession>A0A131ZTH6</accession>
<organism evidence="1 2">
    <name type="scientific">Sarcoptes scabiei</name>
    <name type="common">Itch mite</name>
    <name type="synonym">Acarus scabiei</name>
    <dbReference type="NCBI Taxonomy" id="52283"/>
    <lineage>
        <taxon>Eukaryota</taxon>
        <taxon>Metazoa</taxon>
        <taxon>Ecdysozoa</taxon>
        <taxon>Arthropoda</taxon>
        <taxon>Chelicerata</taxon>
        <taxon>Arachnida</taxon>
        <taxon>Acari</taxon>
        <taxon>Acariformes</taxon>
        <taxon>Sarcoptiformes</taxon>
        <taxon>Astigmata</taxon>
        <taxon>Psoroptidia</taxon>
        <taxon>Sarcoptoidea</taxon>
        <taxon>Sarcoptidae</taxon>
        <taxon>Sarcoptinae</taxon>
        <taxon>Sarcoptes</taxon>
    </lineage>
</organism>
<name>A0A131ZTH6_SARSC</name>
<sequence>MVVSMQVVALIAENIDETIEIVAEQIKKIAQTKIIVSIKKIADIYESNGEKNIDNLIEENWPDLPSTKSPKKLKNRLKTVSSRVV</sequence>
<dbReference type="AlphaFoldDB" id="A0A131ZTH6"/>
<protein>
    <submittedName>
        <fullName evidence="1">Uncharacterized protein</fullName>
    </submittedName>
</protein>